<proteinExistence type="predicted"/>
<gene>
    <name evidence="2" type="ORF">CANTEDRAFT_119485</name>
</gene>
<accession>G3B017</accession>
<reference evidence="2 3" key="1">
    <citation type="journal article" date="2011" name="Proc. Natl. Acad. Sci. U.S.A.">
        <title>Comparative genomics of xylose-fermenting fungi for enhanced biofuel production.</title>
        <authorList>
            <person name="Wohlbach D.J."/>
            <person name="Kuo A."/>
            <person name="Sato T.K."/>
            <person name="Potts K.M."/>
            <person name="Salamov A.A."/>
            <person name="LaButti K.M."/>
            <person name="Sun H."/>
            <person name="Clum A."/>
            <person name="Pangilinan J.L."/>
            <person name="Lindquist E.A."/>
            <person name="Lucas S."/>
            <person name="Lapidus A."/>
            <person name="Jin M."/>
            <person name="Gunawan C."/>
            <person name="Balan V."/>
            <person name="Dale B.E."/>
            <person name="Jeffries T.W."/>
            <person name="Zinkel R."/>
            <person name="Barry K.W."/>
            <person name="Grigoriev I.V."/>
            <person name="Gasch A.P."/>
        </authorList>
    </citation>
    <scope>NUCLEOTIDE SEQUENCE [LARGE SCALE GENOMIC DNA]</scope>
    <source>
        <strain evidence="3">ATCC 10573 / BCRC 21748 / CBS 615 / JCM 9827 / NBRC 10315 / NRRL Y-1498 / VKM Y-70</strain>
    </source>
</reference>
<evidence type="ECO:0000313" key="2">
    <source>
        <dbReference type="EMBL" id="EGV65290.1"/>
    </source>
</evidence>
<keyword evidence="3" id="KW-1185">Reference proteome</keyword>
<feature type="compositionally biased region" description="Low complexity" evidence="1">
    <location>
        <begin position="118"/>
        <end position="148"/>
    </location>
</feature>
<name>G3B017_CANTC</name>
<dbReference type="Proteomes" id="UP000000707">
    <property type="component" value="Unassembled WGS sequence"/>
</dbReference>
<evidence type="ECO:0000256" key="1">
    <source>
        <dbReference type="SAM" id="MobiDB-lite"/>
    </source>
</evidence>
<sequence>MILIKLSSSVNIRSFNSACSKTSSKVVGSILSALPSSSISWASKAQSYSFPLPNTSNNCCKLSSSTSDNLEVSNSGPCLLFSHLCFRLCFLFFFLEDSISSSSSSSTMKPSRTLLMASSSSSSSSSSSEESSFMTSSPSPSDECCSDS</sequence>
<dbReference type="AlphaFoldDB" id="G3B017"/>
<protein>
    <submittedName>
        <fullName evidence="2">Uncharacterized protein</fullName>
    </submittedName>
</protein>
<dbReference type="HOGENOM" id="CLU_1875158_0_0_1"/>
<organism evidence="3">
    <name type="scientific">Candida tenuis (strain ATCC 10573 / BCRC 21748 / CBS 615 / JCM 9827 / NBRC 10315 / NRRL Y-1498 / VKM Y-70)</name>
    <name type="common">Yeast</name>
    <name type="synonym">Yamadazyma tenuis</name>
    <dbReference type="NCBI Taxonomy" id="590646"/>
    <lineage>
        <taxon>Eukaryota</taxon>
        <taxon>Fungi</taxon>
        <taxon>Dikarya</taxon>
        <taxon>Ascomycota</taxon>
        <taxon>Saccharomycotina</taxon>
        <taxon>Pichiomycetes</taxon>
        <taxon>Debaryomycetaceae</taxon>
        <taxon>Yamadazyma</taxon>
    </lineage>
</organism>
<feature type="region of interest" description="Disordered" evidence="1">
    <location>
        <begin position="117"/>
        <end position="148"/>
    </location>
</feature>
<evidence type="ECO:0000313" key="3">
    <source>
        <dbReference type="Proteomes" id="UP000000707"/>
    </source>
</evidence>
<dbReference type="EMBL" id="GL996514">
    <property type="protein sequence ID" value="EGV65290.1"/>
    <property type="molecule type" value="Genomic_DNA"/>
</dbReference>